<evidence type="ECO:0000313" key="1">
    <source>
        <dbReference type="EMBL" id="JAH88693.1"/>
    </source>
</evidence>
<sequence length="48" mass="5391">MIIIRNSNPRWRLGIASCRTCCIQTLSSPLHFFQIDSNSLKVLGSISI</sequence>
<reference evidence="1" key="2">
    <citation type="journal article" date="2015" name="Fish Shellfish Immunol.">
        <title>Early steps in the European eel (Anguilla anguilla)-Vibrio vulnificus interaction in the gills: Role of the RtxA13 toxin.</title>
        <authorList>
            <person name="Callol A."/>
            <person name="Pajuelo D."/>
            <person name="Ebbesson L."/>
            <person name="Teles M."/>
            <person name="MacKenzie S."/>
            <person name="Amaro C."/>
        </authorList>
    </citation>
    <scope>NUCLEOTIDE SEQUENCE</scope>
</reference>
<dbReference type="AlphaFoldDB" id="A0A0E9WGS8"/>
<accession>A0A0E9WGS8</accession>
<organism evidence="1">
    <name type="scientific">Anguilla anguilla</name>
    <name type="common">European freshwater eel</name>
    <name type="synonym">Muraena anguilla</name>
    <dbReference type="NCBI Taxonomy" id="7936"/>
    <lineage>
        <taxon>Eukaryota</taxon>
        <taxon>Metazoa</taxon>
        <taxon>Chordata</taxon>
        <taxon>Craniata</taxon>
        <taxon>Vertebrata</taxon>
        <taxon>Euteleostomi</taxon>
        <taxon>Actinopterygii</taxon>
        <taxon>Neopterygii</taxon>
        <taxon>Teleostei</taxon>
        <taxon>Anguilliformes</taxon>
        <taxon>Anguillidae</taxon>
        <taxon>Anguilla</taxon>
    </lineage>
</organism>
<proteinExistence type="predicted"/>
<name>A0A0E9WGS8_ANGAN</name>
<reference evidence="1" key="1">
    <citation type="submission" date="2014-11" db="EMBL/GenBank/DDBJ databases">
        <authorList>
            <person name="Amaro Gonzalez C."/>
        </authorList>
    </citation>
    <scope>NUCLEOTIDE SEQUENCE</scope>
</reference>
<dbReference type="EMBL" id="GBXM01019884">
    <property type="protein sequence ID" value="JAH88693.1"/>
    <property type="molecule type" value="Transcribed_RNA"/>
</dbReference>
<protein>
    <submittedName>
        <fullName evidence="1">Uncharacterized protein</fullName>
    </submittedName>
</protein>